<evidence type="ECO:0000256" key="3">
    <source>
        <dbReference type="ARBA" id="ARBA00023163"/>
    </source>
</evidence>
<dbReference type="Gene3D" id="1.10.10.10">
    <property type="entry name" value="Winged helix-like DNA-binding domain superfamily/Winged helix DNA-binding domain"/>
    <property type="match status" value="1"/>
</dbReference>
<gene>
    <name evidence="5" type="ORF">EV681_2061</name>
</gene>
<proteinExistence type="predicted"/>
<keyword evidence="1" id="KW-0805">Transcription regulation</keyword>
<keyword evidence="3" id="KW-0804">Transcription</keyword>
<name>A0A4Q7VUL4_9BURK</name>
<dbReference type="InterPro" id="IPR036390">
    <property type="entry name" value="WH_DNA-bd_sf"/>
</dbReference>
<dbReference type="EMBL" id="SHKO01000001">
    <property type="protein sequence ID" value="RZU00253.1"/>
    <property type="molecule type" value="Genomic_DNA"/>
</dbReference>
<dbReference type="PROSITE" id="PS50995">
    <property type="entry name" value="HTH_MARR_2"/>
    <property type="match status" value="1"/>
</dbReference>
<evidence type="ECO:0000256" key="2">
    <source>
        <dbReference type="ARBA" id="ARBA00023125"/>
    </source>
</evidence>
<organism evidence="5 6">
    <name type="scientific">Advenella incenata</name>
    <dbReference type="NCBI Taxonomy" id="267800"/>
    <lineage>
        <taxon>Bacteria</taxon>
        <taxon>Pseudomonadati</taxon>
        <taxon>Pseudomonadota</taxon>
        <taxon>Betaproteobacteria</taxon>
        <taxon>Burkholderiales</taxon>
        <taxon>Alcaligenaceae</taxon>
    </lineage>
</organism>
<dbReference type="InterPro" id="IPR036388">
    <property type="entry name" value="WH-like_DNA-bd_sf"/>
</dbReference>
<sequence>MLAGCRIIPKTDPICLGSISSLPSSVFENIIDISSIGKSFMSRTNTTAKPDVGRALLSLSGQINRQWRRALDRRLQPLGLTEATWLPLLYIARATQPLRQKDLAALMGLDSSSVVRLLDGLQTAGYIQRLEGTDRREKIIHLTDTGKQTVSSVEQVVLEGRRRLFLDIDGADLETTRSVMQQLLGTLESLDGALWADTDGADSHA</sequence>
<dbReference type="InterPro" id="IPR000835">
    <property type="entry name" value="HTH_MarR-typ"/>
</dbReference>
<dbReference type="AlphaFoldDB" id="A0A4Q7VUL4"/>
<keyword evidence="2" id="KW-0238">DNA-binding</keyword>
<dbReference type="PANTHER" id="PTHR33164">
    <property type="entry name" value="TRANSCRIPTIONAL REGULATOR, MARR FAMILY"/>
    <property type="match status" value="1"/>
</dbReference>
<keyword evidence="6" id="KW-1185">Reference proteome</keyword>
<comment type="caution">
    <text evidence="5">The sequence shown here is derived from an EMBL/GenBank/DDBJ whole genome shotgun (WGS) entry which is preliminary data.</text>
</comment>
<dbReference type="GO" id="GO:0003700">
    <property type="term" value="F:DNA-binding transcription factor activity"/>
    <property type="evidence" value="ECO:0007669"/>
    <property type="project" value="InterPro"/>
</dbReference>
<evidence type="ECO:0000256" key="1">
    <source>
        <dbReference type="ARBA" id="ARBA00023015"/>
    </source>
</evidence>
<accession>A0A4Q7VUL4</accession>
<evidence type="ECO:0000313" key="6">
    <source>
        <dbReference type="Proteomes" id="UP000293398"/>
    </source>
</evidence>
<dbReference type="PANTHER" id="PTHR33164:SF64">
    <property type="entry name" value="TRANSCRIPTIONAL REGULATOR SLYA"/>
    <property type="match status" value="1"/>
</dbReference>
<reference evidence="5 6" key="1">
    <citation type="submission" date="2019-02" db="EMBL/GenBank/DDBJ databases">
        <title>Genomic Encyclopedia of Type Strains, Phase IV (KMG-IV): sequencing the most valuable type-strain genomes for metagenomic binning, comparative biology and taxonomic classification.</title>
        <authorList>
            <person name="Goeker M."/>
        </authorList>
    </citation>
    <scope>NUCLEOTIDE SEQUENCE [LARGE SCALE GENOMIC DNA]</scope>
    <source>
        <strain evidence="5 6">DSM 23814</strain>
    </source>
</reference>
<dbReference type="GO" id="GO:0006950">
    <property type="term" value="P:response to stress"/>
    <property type="evidence" value="ECO:0007669"/>
    <property type="project" value="TreeGrafter"/>
</dbReference>
<evidence type="ECO:0000259" key="4">
    <source>
        <dbReference type="PROSITE" id="PS50995"/>
    </source>
</evidence>
<protein>
    <submittedName>
        <fullName evidence="5">MarR family transcriptional regulator for hemolysin</fullName>
    </submittedName>
</protein>
<dbReference type="Pfam" id="PF12802">
    <property type="entry name" value="MarR_2"/>
    <property type="match status" value="1"/>
</dbReference>
<dbReference type="SUPFAM" id="SSF46785">
    <property type="entry name" value="Winged helix' DNA-binding domain"/>
    <property type="match status" value="1"/>
</dbReference>
<dbReference type="GO" id="GO:0003677">
    <property type="term" value="F:DNA binding"/>
    <property type="evidence" value="ECO:0007669"/>
    <property type="project" value="UniProtKB-KW"/>
</dbReference>
<dbReference type="InterPro" id="IPR039422">
    <property type="entry name" value="MarR/SlyA-like"/>
</dbReference>
<evidence type="ECO:0000313" key="5">
    <source>
        <dbReference type="EMBL" id="RZU00253.1"/>
    </source>
</evidence>
<feature type="domain" description="HTH marR-type" evidence="4">
    <location>
        <begin position="49"/>
        <end position="185"/>
    </location>
</feature>
<dbReference type="SMART" id="SM00347">
    <property type="entry name" value="HTH_MARR"/>
    <property type="match status" value="1"/>
</dbReference>
<dbReference type="Proteomes" id="UP000293398">
    <property type="component" value="Unassembled WGS sequence"/>
</dbReference>